<organism evidence="1 2">
    <name type="scientific">Hypoxylon rubiginosum</name>
    <dbReference type="NCBI Taxonomy" id="110542"/>
    <lineage>
        <taxon>Eukaryota</taxon>
        <taxon>Fungi</taxon>
        <taxon>Dikarya</taxon>
        <taxon>Ascomycota</taxon>
        <taxon>Pezizomycotina</taxon>
        <taxon>Sordariomycetes</taxon>
        <taxon>Xylariomycetidae</taxon>
        <taxon>Xylariales</taxon>
        <taxon>Hypoxylaceae</taxon>
        <taxon>Hypoxylon</taxon>
    </lineage>
</organism>
<evidence type="ECO:0000313" key="2">
    <source>
        <dbReference type="Proteomes" id="UP001497700"/>
    </source>
</evidence>
<dbReference type="EMBL" id="MU393513">
    <property type="protein sequence ID" value="KAI4863039.1"/>
    <property type="molecule type" value="Genomic_DNA"/>
</dbReference>
<comment type="caution">
    <text evidence="1">The sequence shown here is derived from an EMBL/GenBank/DDBJ whole genome shotgun (WGS) entry which is preliminary data.</text>
</comment>
<reference evidence="1 2" key="1">
    <citation type="journal article" date="2022" name="New Phytol.">
        <title>Ecological generalism drives hyperdiversity of secondary metabolite gene clusters in xylarialean endophytes.</title>
        <authorList>
            <person name="Franco M.E.E."/>
            <person name="Wisecaver J.H."/>
            <person name="Arnold A.E."/>
            <person name="Ju Y.M."/>
            <person name="Slot J.C."/>
            <person name="Ahrendt S."/>
            <person name="Moore L.P."/>
            <person name="Eastman K.E."/>
            <person name="Scott K."/>
            <person name="Konkel Z."/>
            <person name="Mondo S.J."/>
            <person name="Kuo A."/>
            <person name="Hayes R.D."/>
            <person name="Haridas S."/>
            <person name="Andreopoulos B."/>
            <person name="Riley R."/>
            <person name="LaButti K."/>
            <person name="Pangilinan J."/>
            <person name="Lipzen A."/>
            <person name="Amirebrahimi M."/>
            <person name="Yan J."/>
            <person name="Adam C."/>
            <person name="Keymanesh K."/>
            <person name="Ng V."/>
            <person name="Louie K."/>
            <person name="Northen T."/>
            <person name="Drula E."/>
            <person name="Henrissat B."/>
            <person name="Hsieh H.M."/>
            <person name="Youens-Clark K."/>
            <person name="Lutzoni F."/>
            <person name="Miadlikowska J."/>
            <person name="Eastwood D.C."/>
            <person name="Hamelin R.C."/>
            <person name="Grigoriev I.V."/>
            <person name="U'Ren J.M."/>
        </authorList>
    </citation>
    <scope>NUCLEOTIDE SEQUENCE [LARGE SCALE GENOMIC DNA]</scope>
    <source>
        <strain evidence="1 2">CBS 119005</strain>
    </source>
</reference>
<dbReference type="Proteomes" id="UP001497700">
    <property type="component" value="Unassembled WGS sequence"/>
</dbReference>
<gene>
    <name evidence="1" type="ORF">F4820DRAFT_390658</name>
</gene>
<keyword evidence="2" id="KW-1185">Reference proteome</keyword>
<sequence>MACRSCRRQLVLLTRQANAIAEIHTAAAAATTLRYPSLPIVNPRCRRTDQRRSFASTSRQSGVRESIARFFQMSAEPYRVVQATEEIYKTCAREASYTIPDKDRKAGTIHKTDEGEDIGEGKTMWHEDFQLPPTFSTWSQVTMLHMYLVFARLRNLDRDAARSWQQQLIDHFFFDAEERMDLTHGIGSRGLRQRYLKDLFVQWRGVIAAYDEGVVKGDPVLAAAVWRNVFKAREDVDVRALATVVSWMRLCLKMLDQIPDESLYYQAQAVFKWRAKNELTLVDKATRELEGHLVQEPPPIEKVAV</sequence>
<evidence type="ECO:0000313" key="1">
    <source>
        <dbReference type="EMBL" id="KAI4863039.1"/>
    </source>
</evidence>
<proteinExistence type="predicted"/>
<protein>
    <submittedName>
        <fullName evidence="1">Ubiquinol-cytochrome C chaperone-domain-containing protein</fullName>
    </submittedName>
</protein>
<accession>A0ACB9YVL7</accession>
<name>A0ACB9YVL7_9PEZI</name>